<proteinExistence type="predicted"/>
<sequence>MYRIKQLIIPAHIYYNDCNTFKEISDLKVINTENNNIVKQIYYYNDICEIQLSKFTKALSLDKTTFKLENLKTFSDLLSLNLKNSNCIILKYALNLEQLTLSDIREEIELSSSVLNLNITGCQISNYNIKVNIILKLKKYKLRKIRQQILQTKLCFCYYKPLVSQKIYLLLALKTILSLICTTCTYIVLQNYQVWNIQIYKHLSTNLFHLFQLQQQRMYIFLAATCQILRKYQNVDLQITYSCQISKQYQIIQNKDVQQIQIYLLYEKTLLLAQMQILNSFLFKRTTGCSTQILLNLASYLVQKMKAVKIKLKCNFQNRWKISFKKLGQNIYQNFALQLKQNTLTDFLSIIFTPLVHYMPILI</sequence>
<evidence type="ECO:0008006" key="5">
    <source>
        <dbReference type="Google" id="ProtNLM"/>
    </source>
</evidence>
<evidence type="ECO:0000313" key="4">
    <source>
        <dbReference type="Proteomes" id="UP000018208"/>
    </source>
</evidence>
<dbReference type="EMBL" id="KI546006">
    <property type="protein sequence ID" value="EST48083.1"/>
    <property type="molecule type" value="Genomic_DNA"/>
</dbReference>
<reference evidence="2 3" key="1">
    <citation type="journal article" date="2014" name="PLoS Genet.">
        <title>The Genome of Spironucleus salmonicida Highlights a Fish Pathogen Adapted to Fluctuating Environments.</title>
        <authorList>
            <person name="Xu F."/>
            <person name="Jerlstrom-Hultqvist J."/>
            <person name="Einarsson E."/>
            <person name="Astvaldsson A."/>
            <person name="Svard S.G."/>
            <person name="Andersson J.O."/>
        </authorList>
    </citation>
    <scope>NUCLEOTIDE SEQUENCE</scope>
    <source>
        <strain evidence="3">ATCC 50377</strain>
    </source>
</reference>
<feature type="transmembrane region" description="Helical" evidence="1">
    <location>
        <begin position="167"/>
        <end position="189"/>
    </location>
</feature>
<accession>V6LV06</accession>
<dbReference type="Proteomes" id="UP000018208">
    <property type="component" value="Unassembled WGS sequence"/>
</dbReference>
<name>V6LV06_9EUKA</name>
<keyword evidence="1" id="KW-0472">Membrane</keyword>
<dbReference type="AlphaFoldDB" id="V6LV06"/>
<protein>
    <recommendedName>
        <fullName evidence="5">Transmembrane protein</fullName>
    </recommendedName>
</protein>
<organism evidence="2">
    <name type="scientific">Spironucleus salmonicida</name>
    <dbReference type="NCBI Taxonomy" id="348837"/>
    <lineage>
        <taxon>Eukaryota</taxon>
        <taxon>Metamonada</taxon>
        <taxon>Diplomonadida</taxon>
        <taxon>Hexamitidae</taxon>
        <taxon>Hexamitinae</taxon>
        <taxon>Spironucleus</taxon>
    </lineage>
</organism>
<gene>
    <name evidence="2" type="ORF">SS50377_11781</name>
    <name evidence="3" type="ORF">SS50377_20551</name>
</gene>
<keyword evidence="1" id="KW-1133">Transmembrane helix</keyword>
<keyword evidence="4" id="KW-1185">Reference proteome</keyword>
<dbReference type="EMBL" id="AUWU02000001">
    <property type="protein sequence ID" value="KAH0577200.1"/>
    <property type="molecule type" value="Genomic_DNA"/>
</dbReference>
<reference evidence="3" key="2">
    <citation type="submission" date="2020-12" db="EMBL/GenBank/DDBJ databases">
        <title>New Spironucleus salmonicida genome in near-complete chromosomes.</title>
        <authorList>
            <person name="Xu F."/>
            <person name="Kurt Z."/>
            <person name="Jimenez-Gonzalez A."/>
            <person name="Astvaldsson A."/>
            <person name="Andersson J.O."/>
            <person name="Svard S.G."/>
        </authorList>
    </citation>
    <scope>NUCLEOTIDE SEQUENCE</scope>
    <source>
        <strain evidence="3">ATCC 50377</strain>
    </source>
</reference>
<evidence type="ECO:0000313" key="2">
    <source>
        <dbReference type="EMBL" id="EST48083.1"/>
    </source>
</evidence>
<dbReference type="VEuPathDB" id="GiardiaDB:SS50377_20551"/>
<keyword evidence="1" id="KW-0812">Transmembrane</keyword>
<evidence type="ECO:0000256" key="1">
    <source>
        <dbReference type="SAM" id="Phobius"/>
    </source>
</evidence>
<evidence type="ECO:0000313" key="3">
    <source>
        <dbReference type="EMBL" id="KAH0577200.1"/>
    </source>
</evidence>